<evidence type="ECO:0000313" key="1">
    <source>
        <dbReference type="EMBL" id="CAH2035832.1"/>
    </source>
</evidence>
<dbReference type="EMBL" id="OW152813">
    <property type="protein sequence ID" value="CAH2035832.1"/>
    <property type="molecule type" value="Genomic_DNA"/>
</dbReference>
<feature type="non-terminal residue" evidence="1">
    <location>
        <position position="1"/>
    </location>
</feature>
<protein>
    <submittedName>
        <fullName evidence="1">Uncharacterized protein</fullName>
    </submittedName>
</protein>
<sequence length="146" mass="16772">MFQKRNLHFKTPRSQTQRYRRPRALSTLINILSPAERDPRIVINKVTDQQVLTLGALLTVFVQIAVPWLPPALVVNTHSLITPAPTYSRVVLKPELDTRLKLFVLDTKPNLRYMGCYALLFVPRPRRCEAPAATRRQIERATTMPT</sequence>
<reference evidence="1" key="1">
    <citation type="submission" date="2022-03" db="EMBL/GenBank/DDBJ databases">
        <authorList>
            <person name="Martin H S."/>
        </authorList>
    </citation>
    <scope>NUCLEOTIDE SEQUENCE</scope>
</reference>
<proteinExistence type="predicted"/>
<evidence type="ECO:0000313" key="2">
    <source>
        <dbReference type="Proteomes" id="UP000837857"/>
    </source>
</evidence>
<organism evidence="1 2">
    <name type="scientific">Iphiclides podalirius</name>
    <name type="common">scarce swallowtail</name>
    <dbReference type="NCBI Taxonomy" id="110791"/>
    <lineage>
        <taxon>Eukaryota</taxon>
        <taxon>Metazoa</taxon>
        <taxon>Ecdysozoa</taxon>
        <taxon>Arthropoda</taxon>
        <taxon>Hexapoda</taxon>
        <taxon>Insecta</taxon>
        <taxon>Pterygota</taxon>
        <taxon>Neoptera</taxon>
        <taxon>Endopterygota</taxon>
        <taxon>Lepidoptera</taxon>
        <taxon>Glossata</taxon>
        <taxon>Ditrysia</taxon>
        <taxon>Papilionoidea</taxon>
        <taxon>Papilionidae</taxon>
        <taxon>Papilioninae</taxon>
        <taxon>Iphiclides</taxon>
    </lineage>
</organism>
<keyword evidence="2" id="KW-1185">Reference proteome</keyword>
<name>A0ABN8HR87_9NEOP</name>
<accession>A0ABN8HR87</accession>
<gene>
    <name evidence="1" type="ORF">IPOD504_LOCUS720</name>
</gene>
<dbReference type="Proteomes" id="UP000837857">
    <property type="component" value="Chromosome 1"/>
</dbReference>